<dbReference type="RefSeq" id="XP_011775160.1">
    <property type="nucleotide sequence ID" value="XM_011776858.1"/>
</dbReference>
<dbReference type="GeneID" id="23863061"/>
<evidence type="ECO:0000313" key="3">
    <source>
        <dbReference type="Proteomes" id="UP000002316"/>
    </source>
</evidence>
<organism evidence="2 3">
    <name type="scientific">Trypanosoma brucei gambiense (strain MHOM/CI/86/DAL972)</name>
    <dbReference type="NCBI Taxonomy" id="679716"/>
    <lineage>
        <taxon>Eukaryota</taxon>
        <taxon>Discoba</taxon>
        <taxon>Euglenozoa</taxon>
        <taxon>Kinetoplastea</taxon>
        <taxon>Metakinetoplastina</taxon>
        <taxon>Trypanosomatida</taxon>
        <taxon>Trypanosomatidae</taxon>
        <taxon>Trypanosoma</taxon>
    </lineage>
</organism>
<sequence length="108" mass="12112">MGRLDRNSPRAYGTAVALVRASAWWNFECHVGHILGGIGSDCSNDTDAGHITTYHATFSSLFLHLYLILFSVHNILRRKETSCVVSSGRTNFSIRDLGSGMMYRNRFK</sequence>
<reference evidence="3" key="1">
    <citation type="journal article" date="2010" name="PLoS Negl. Trop. Dis.">
        <title>The genome sequence of Trypanosoma brucei gambiense, causative agent of chronic human african trypanosomiasis.</title>
        <authorList>
            <person name="Jackson A.P."/>
            <person name="Sanders M."/>
            <person name="Berry A."/>
            <person name="McQuillan J."/>
            <person name="Aslett M.A."/>
            <person name="Quail M.A."/>
            <person name="Chukualim B."/>
            <person name="Capewell P."/>
            <person name="MacLeod A."/>
            <person name="Melville S.E."/>
            <person name="Gibson W."/>
            <person name="Barry J.D."/>
            <person name="Berriman M."/>
            <person name="Hertz-Fowler C."/>
        </authorList>
    </citation>
    <scope>NUCLEOTIDE SEQUENCE [LARGE SCALE GENOMIC DNA]</scope>
    <source>
        <strain evidence="3">MHOM/CI/86/DAL972</strain>
    </source>
</reference>
<evidence type="ECO:0000313" key="2">
    <source>
        <dbReference type="EMBL" id="CBH12881.1"/>
    </source>
</evidence>
<accession>C9ZTZ5</accession>
<dbReference type="Proteomes" id="UP000002316">
    <property type="component" value="Chromosome 7"/>
</dbReference>
<dbReference type="KEGG" id="tbg:TbgDal_VII7615"/>
<keyword evidence="1" id="KW-1133">Transmembrane helix</keyword>
<proteinExistence type="predicted"/>
<name>C9ZTZ5_TRYB9</name>
<dbReference type="AlphaFoldDB" id="C9ZTZ5"/>
<protein>
    <submittedName>
        <fullName evidence="2">Uncharacterized protein</fullName>
    </submittedName>
</protein>
<dbReference type="EMBL" id="FN554970">
    <property type="protein sequence ID" value="CBH12881.1"/>
    <property type="molecule type" value="Genomic_DNA"/>
</dbReference>
<evidence type="ECO:0000256" key="1">
    <source>
        <dbReference type="SAM" id="Phobius"/>
    </source>
</evidence>
<keyword evidence="1" id="KW-0812">Transmembrane</keyword>
<feature type="transmembrane region" description="Helical" evidence="1">
    <location>
        <begin position="53"/>
        <end position="72"/>
    </location>
</feature>
<keyword evidence="1" id="KW-0472">Membrane</keyword>
<gene>
    <name evidence="2" type="ORF">TbgDal_VII7615</name>
</gene>